<evidence type="ECO:0000313" key="2">
    <source>
        <dbReference type="EMBL" id="KAJ5129834.1"/>
    </source>
</evidence>
<dbReference type="EMBL" id="JAPQKL010000005">
    <property type="protein sequence ID" value="KAJ5129834.1"/>
    <property type="molecule type" value="Genomic_DNA"/>
</dbReference>
<keyword evidence="3" id="KW-1185">Reference proteome</keyword>
<reference evidence="2" key="2">
    <citation type="journal article" date="2023" name="IMA Fungus">
        <title>Comparative genomic study of the Penicillium genus elucidates a diverse pangenome and 15 lateral gene transfer events.</title>
        <authorList>
            <person name="Petersen C."/>
            <person name="Sorensen T."/>
            <person name="Nielsen M.R."/>
            <person name="Sondergaard T.E."/>
            <person name="Sorensen J.L."/>
            <person name="Fitzpatrick D.A."/>
            <person name="Frisvad J.C."/>
            <person name="Nielsen K.L."/>
        </authorList>
    </citation>
    <scope>NUCLEOTIDE SEQUENCE</scope>
    <source>
        <strain evidence="2">IBT 22155</strain>
    </source>
</reference>
<comment type="caution">
    <text evidence="2">The sequence shown here is derived from an EMBL/GenBank/DDBJ whole genome shotgun (WGS) entry which is preliminary data.</text>
</comment>
<feature type="region of interest" description="Disordered" evidence="1">
    <location>
        <begin position="100"/>
        <end position="178"/>
    </location>
</feature>
<accession>A0A9W9GV97</accession>
<dbReference type="GeneID" id="81405787"/>
<organism evidence="2 3">
    <name type="scientific">Penicillium bovifimosum</name>
    <dbReference type="NCBI Taxonomy" id="126998"/>
    <lineage>
        <taxon>Eukaryota</taxon>
        <taxon>Fungi</taxon>
        <taxon>Dikarya</taxon>
        <taxon>Ascomycota</taxon>
        <taxon>Pezizomycotina</taxon>
        <taxon>Eurotiomycetes</taxon>
        <taxon>Eurotiomycetidae</taxon>
        <taxon>Eurotiales</taxon>
        <taxon>Aspergillaceae</taxon>
        <taxon>Penicillium</taxon>
    </lineage>
</organism>
<feature type="compositionally biased region" description="Pro residues" evidence="1">
    <location>
        <begin position="124"/>
        <end position="135"/>
    </location>
</feature>
<evidence type="ECO:0000256" key="1">
    <source>
        <dbReference type="SAM" id="MobiDB-lite"/>
    </source>
</evidence>
<proteinExistence type="predicted"/>
<sequence length="178" mass="19814">MQTFGPEYTQFAVAALTKGIAELSPDQVHRMLEWRYPGILYLWHASINQIVLSTAVRYLLYQNSPFSDYSDFVLPVPFTAEKPLSGIVPLQNLESAVSLAEEPEQSAPNPAVSLADEQPFNHTEPPPPPPTPPVQPSVVPAPAAPATPTTIVMIPDRDTRPWYLKGPCFRREERDRIP</sequence>
<feature type="compositionally biased region" description="Basic and acidic residues" evidence="1">
    <location>
        <begin position="169"/>
        <end position="178"/>
    </location>
</feature>
<evidence type="ECO:0000313" key="3">
    <source>
        <dbReference type="Proteomes" id="UP001149079"/>
    </source>
</evidence>
<feature type="compositionally biased region" description="Low complexity" evidence="1">
    <location>
        <begin position="136"/>
        <end position="152"/>
    </location>
</feature>
<gene>
    <name evidence="2" type="ORF">N7515_005873</name>
</gene>
<dbReference type="RefSeq" id="XP_056520213.1">
    <property type="nucleotide sequence ID" value="XM_056666617.1"/>
</dbReference>
<dbReference type="AlphaFoldDB" id="A0A9W9GV97"/>
<protein>
    <submittedName>
        <fullName evidence="2">Uncharacterized protein</fullName>
    </submittedName>
</protein>
<dbReference type="Proteomes" id="UP001149079">
    <property type="component" value="Unassembled WGS sequence"/>
</dbReference>
<reference evidence="2" key="1">
    <citation type="submission" date="2022-11" db="EMBL/GenBank/DDBJ databases">
        <authorList>
            <person name="Petersen C."/>
        </authorList>
    </citation>
    <scope>NUCLEOTIDE SEQUENCE</scope>
    <source>
        <strain evidence="2">IBT 22155</strain>
    </source>
</reference>
<name>A0A9W9GV97_9EURO</name>